<gene>
    <name evidence="2" type="ORF">MAE02_23160</name>
</gene>
<sequence>MNERRQPKPNRAKAQSNASAKFVATQSHECRGMAICKELRRKTVIPHDGDA</sequence>
<dbReference type="Proteomes" id="UP000321085">
    <property type="component" value="Unassembled WGS sequence"/>
</dbReference>
<keyword evidence="3" id="KW-1185">Reference proteome</keyword>
<proteinExistence type="predicted"/>
<protein>
    <submittedName>
        <fullName evidence="2">Uncharacterized protein</fullName>
    </submittedName>
</protein>
<organism evidence="2 3">
    <name type="scientific">Microvirga aerophila</name>
    <dbReference type="NCBI Taxonomy" id="670291"/>
    <lineage>
        <taxon>Bacteria</taxon>
        <taxon>Pseudomonadati</taxon>
        <taxon>Pseudomonadota</taxon>
        <taxon>Alphaproteobacteria</taxon>
        <taxon>Hyphomicrobiales</taxon>
        <taxon>Methylobacteriaceae</taxon>
        <taxon>Microvirga</taxon>
    </lineage>
</organism>
<accession>A0A512BRK9</accession>
<dbReference type="EMBL" id="BJYU01000026">
    <property type="protein sequence ID" value="GEO14620.1"/>
    <property type="molecule type" value="Genomic_DNA"/>
</dbReference>
<feature type="region of interest" description="Disordered" evidence="1">
    <location>
        <begin position="1"/>
        <end position="20"/>
    </location>
</feature>
<reference evidence="2 3" key="1">
    <citation type="submission" date="2019-07" db="EMBL/GenBank/DDBJ databases">
        <title>Whole genome shotgun sequence of Microvirga aerophila NBRC 106136.</title>
        <authorList>
            <person name="Hosoyama A."/>
            <person name="Uohara A."/>
            <person name="Ohji S."/>
            <person name="Ichikawa N."/>
        </authorList>
    </citation>
    <scope>NUCLEOTIDE SEQUENCE [LARGE SCALE GENOMIC DNA]</scope>
    <source>
        <strain evidence="2 3">NBRC 106136</strain>
    </source>
</reference>
<dbReference type="AlphaFoldDB" id="A0A512BRK9"/>
<evidence type="ECO:0000313" key="2">
    <source>
        <dbReference type="EMBL" id="GEO14620.1"/>
    </source>
</evidence>
<comment type="caution">
    <text evidence="2">The sequence shown here is derived from an EMBL/GenBank/DDBJ whole genome shotgun (WGS) entry which is preliminary data.</text>
</comment>
<evidence type="ECO:0000313" key="3">
    <source>
        <dbReference type="Proteomes" id="UP000321085"/>
    </source>
</evidence>
<evidence type="ECO:0000256" key="1">
    <source>
        <dbReference type="SAM" id="MobiDB-lite"/>
    </source>
</evidence>
<name>A0A512BRK9_9HYPH</name>